<proteinExistence type="predicted"/>
<gene>
    <name evidence="3" type="ORF">GPM918_LOCUS37542</name>
    <name evidence="4" type="ORF">SRO942_LOCUS38314</name>
</gene>
<dbReference type="EMBL" id="CAJNOQ010023856">
    <property type="protein sequence ID" value="CAF1520723.1"/>
    <property type="molecule type" value="Genomic_DNA"/>
</dbReference>
<dbReference type="AlphaFoldDB" id="A0A815UCK0"/>
<feature type="region of interest" description="Disordered" evidence="1">
    <location>
        <begin position="78"/>
        <end position="126"/>
    </location>
</feature>
<dbReference type="Proteomes" id="UP000681722">
    <property type="component" value="Unassembled WGS sequence"/>
</dbReference>
<organism evidence="3 5">
    <name type="scientific">Didymodactylos carnosus</name>
    <dbReference type="NCBI Taxonomy" id="1234261"/>
    <lineage>
        <taxon>Eukaryota</taxon>
        <taxon>Metazoa</taxon>
        <taxon>Spiralia</taxon>
        <taxon>Gnathifera</taxon>
        <taxon>Rotifera</taxon>
        <taxon>Eurotatoria</taxon>
        <taxon>Bdelloidea</taxon>
        <taxon>Philodinida</taxon>
        <taxon>Philodinidae</taxon>
        <taxon>Didymodactylos</taxon>
    </lineage>
</organism>
<protein>
    <submittedName>
        <fullName evidence="3">Uncharacterized protein</fullName>
    </submittedName>
</protein>
<keyword evidence="2" id="KW-0472">Membrane</keyword>
<evidence type="ECO:0000313" key="3">
    <source>
        <dbReference type="EMBL" id="CAF1520723.1"/>
    </source>
</evidence>
<dbReference type="EMBL" id="CAJOBC010089412">
    <property type="protein sequence ID" value="CAF4380203.1"/>
    <property type="molecule type" value="Genomic_DNA"/>
</dbReference>
<name>A0A815UCK0_9BILA</name>
<keyword evidence="5" id="KW-1185">Reference proteome</keyword>
<evidence type="ECO:0000313" key="4">
    <source>
        <dbReference type="EMBL" id="CAF4380203.1"/>
    </source>
</evidence>
<accession>A0A815UCK0</accession>
<feature type="compositionally biased region" description="Low complexity" evidence="1">
    <location>
        <begin position="85"/>
        <end position="99"/>
    </location>
</feature>
<feature type="transmembrane region" description="Helical" evidence="2">
    <location>
        <begin position="50"/>
        <end position="70"/>
    </location>
</feature>
<dbReference type="Proteomes" id="UP000663829">
    <property type="component" value="Unassembled WGS sequence"/>
</dbReference>
<evidence type="ECO:0000256" key="1">
    <source>
        <dbReference type="SAM" id="MobiDB-lite"/>
    </source>
</evidence>
<keyword evidence="2" id="KW-1133">Transmembrane helix</keyword>
<sequence>MKFQAERTPPGQLCSGSGLILSDTWCCPDQTRCGYYFNTCRSGLSMGSKVGIGVAIAFALLVFIVCLSWMRRKRRRQEQPVRIHYQSQNYQQQQQQQNYPDPPPPQLPNTFVIQEPPPPYPGRRND</sequence>
<keyword evidence="2" id="KW-0812">Transmembrane</keyword>
<feature type="compositionally biased region" description="Pro residues" evidence="1">
    <location>
        <begin position="115"/>
        <end position="126"/>
    </location>
</feature>
<evidence type="ECO:0000313" key="5">
    <source>
        <dbReference type="Proteomes" id="UP000663829"/>
    </source>
</evidence>
<comment type="caution">
    <text evidence="3">The sequence shown here is derived from an EMBL/GenBank/DDBJ whole genome shotgun (WGS) entry which is preliminary data.</text>
</comment>
<reference evidence="3" key="1">
    <citation type="submission" date="2021-02" db="EMBL/GenBank/DDBJ databases">
        <authorList>
            <person name="Nowell W R."/>
        </authorList>
    </citation>
    <scope>NUCLEOTIDE SEQUENCE</scope>
</reference>
<evidence type="ECO:0000256" key="2">
    <source>
        <dbReference type="SAM" id="Phobius"/>
    </source>
</evidence>